<organism evidence="1 2">
    <name type="scientific">Candidatus Gallitreponema excrementavium</name>
    <dbReference type="NCBI Taxonomy" id="2840840"/>
    <lineage>
        <taxon>Bacteria</taxon>
        <taxon>Pseudomonadati</taxon>
        <taxon>Spirochaetota</taxon>
        <taxon>Spirochaetia</taxon>
        <taxon>Spirochaetales</taxon>
        <taxon>Candidatus Gallitreponema</taxon>
    </lineage>
</organism>
<evidence type="ECO:0000313" key="1">
    <source>
        <dbReference type="EMBL" id="MBO8457260.1"/>
    </source>
</evidence>
<dbReference type="EMBL" id="JADIMM010000043">
    <property type="protein sequence ID" value="MBO8457260.1"/>
    <property type="molecule type" value="Genomic_DNA"/>
</dbReference>
<dbReference type="Proteomes" id="UP000823638">
    <property type="component" value="Unassembled WGS sequence"/>
</dbReference>
<dbReference type="AlphaFoldDB" id="A0A9D9HP07"/>
<evidence type="ECO:0000313" key="2">
    <source>
        <dbReference type="Proteomes" id="UP000823638"/>
    </source>
</evidence>
<gene>
    <name evidence="1" type="ORF">IAA81_03420</name>
</gene>
<proteinExistence type="predicted"/>
<accession>A0A9D9HP07</accession>
<reference evidence="1" key="2">
    <citation type="journal article" date="2021" name="PeerJ">
        <title>Extensive microbial diversity within the chicken gut microbiome revealed by metagenomics and culture.</title>
        <authorList>
            <person name="Gilroy R."/>
            <person name="Ravi A."/>
            <person name="Getino M."/>
            <person name="Pursley I."/>
            <person name="Horton D.L."/>
            <person name="Alikhan N.F."/>
            <person name="Baker D."/>
            <person name="Gharbi K."/>
            <person name="Hall N."/>
            <person name="Watson M."/>
            <person name="Adriaenssens E.M."/>
            <person name="Foster-Nyarko E."/>
            <person name="Jarju S."/>
            <person name="Secka A."/>
            <person name="Antonio M."/>
            <person name="Oren A."/>
            <person name="Chaudhuri R.R."/>
            <person name="La Ragione R."/>
            <person name="Hildebrand F."/>
            <person name="Pallen M.J."/>
        </authorList>
    </citation>
    <scope>NUCLEOTIDE SEQUENCE</scope>
    <source>
        <strain evidence="1">10532</strain>
    </source>
</reference>
<sequence>MEIKRILSIIFSLFLLPVFLVFGEDDRKIKAETVSTEIQEEMVNAYSAEGEILPVTKTEYDSVVSQDRDYFVKTVDNGRQVIFQRLEWEPVEFSTGYIFKLEKQIGDGVYTPIRDFELTENFILLALEAGSYRYSVQVLNFFGKVQFESDYVQFTLIKALKPELKSVSPEIIYLDEPYDGIYTVTGENILENSEIFLGGLGKRIKPVDLKITDKNGKRAVVTFAPEDLNTGTYDFFIRNPGGFYSSKKIDIKYFKWYDLDITYNYAPFFVLSDDTLKTYINTDKSFTGSQVKLTFMPVKRRREYFGFSLSGFYHYLYGSLPGYTGSAHIVQAYCNFVYQCPIIRKRFVLDIHGGAGVLGFLNLKIKYPHNFVSDSFNSLHFSVDAGMSFNIYVMNRLFLELGSDFVYSIVGNGCIIGALPYIGVGWQF</sequence>
<comment type="caution">
    <text evidence="1">The sequence shown here is derived from an EMBL/GenBank/DDBJ whole genome shotgun (WGS) entry which is preliminary data.</text>
</comment>
<reference evidence="1" key="1">
    <citation type="submission" date="2020-10" db="EMBL/GenBank/DDBJ databases">
        <authorList>
            <person name="Gilroy R."/>
        </authorList>
    </citation>
    <scope>NUCLEOTIDE SEQUENCE</scope>
    <source>
        <strain evidence="1">10532</strain>
    </source>
</reference>
<name>A0A9D9HP07_9SPIR</name>
<protein>
    <submittedName>
        <fullName evidence="1">Uncharacterized protein</fullName>
    </submittedName>
</protein>